<evidence type="ECO:0000313" key="3">
    <source>
        <dbReference type="Proteomes" id="UP001458415"/>
    </source>
</evidence>
<proteinExistence type="predicted"/>
<dbReference type="Proteomes" id="UP001458415">
    <property type="component" value="Unassembled WGS sequence"/>
</dbReference>
<dbReference type="InterPro" id="IPR036397">
    <property type="entry name" value="RNaseH_sf"/>
</dbReference>
<dbReference type="EMBL" id="JBEPCU010000090">
    <property type="protein sequence ID" value="MER6977071.1"/>
    <property type="molecule type" value="Genomic_DNA"/>
</dbReference>
<feature type="domain" description="Tc1-like transposase DDE" evidence="1">
    <location>
        <begin position="16"/>
        <end position="160"/>
    </location>
</feature>
<protein>
    <submittedName>
        <fullName evidence="2">Transposase</fullName>
    </submittedName>
</protein>
<comment type="caution">
    <text evidence="2">The sequence shown here is derived from an EMBL/GenBank/DDBJ whole genome shotgun (WGS) entry which is preliminary data.</text>
</comment>
<sequence length="211" mass="24153">MAAGKRIAAHLGAHICFEEETGQGLRPPKGRTWAPHGQRPVVRVRGRNRGRVNIAGVACYRAGHQSHFFFKLHVWRGRRGEPKTFSWRQYRDLIVMTHVQLGTPMVWCWDNLNVHLVKELADSAEEHKDWLRIFQMPSYAPELHPAEGIWSLLKRHLADFAAADLAHLTRVIKRKLKKIQYRPHLIDGCLPPTGLIMDYDAPRSSDSTSST</sequence>
<accession>A0ABV1VZT7</accession>
<organism evidence="2 3">
    <name type="scientific">Streptomyces carpinensis</name>
    <dbReference type="NCBI Taxonomy" id="66369"/>
    <lineage>
        <taxon>Bacteria</taxon>
        <taxon>Bacillati</taxon>
        <taxon>Actinomycetota</taxon>
        <taxon>Actinomycetes</taxon>
        <taxon>Kitasatosporales</taxon>
        <taxon>Streptomycetaceae</taxon>
        <taxon>Streptomyces</taxon>
    </lineage>
</organism>
<dbReference type="InterPro" id="IPR038717">
    <property type="entry name" value="Tc1-like_DDE_dom"/>
</dbReference>
<evidence type="ECO:0000313" key="2">
    <source>
        <dbReference type="EMBL" id="MER6977071.1"/>
    </source>
</evidence>
<dbReference type="Pfam" id="PF13358">
    <property type="entry name" value="DDE_3"/>
    <property type="match status" value="1"/>
</dbReference>
<gene>
    <name evidence="2" type="ORF">ABT317_08550</name>
</gene>
<name>A0ABV1VZT7_9ACTN</name>
<dbReference type="Gene3D" id="3.30.420.10">
    <property type="entry name" value="Ribonuclease H-like superfamily/Ribonuclease H"/>
    <property type="match status" value="1"/>
</dbReference>
<keyword evidence="3" id="KW-1185">Reference proteome</keyword>
<evidence type="ECO:0000259" key="1">
    <source>
        <dbReference type="Pfam" id="PF13358"/>
    </source>
</evidence>
<reference evidence="2 3" key="1">
    <citation type="submission" date="2024-06" db="EMBL/GenBank/DDBJ databases">
        <title>The Natural Products Discovery Center: Release of the First 8490 Sequenced Strains for Exploring Actinobacteria Biosynthetic Diversity.</title>
        <authorList>
            <person name="Kalkreuter E."/>
            <person name="Kautsar S.A."/>
            <person name="Yang D."/>
            <person name="Bader C.D."/>
            <person name="Teijaro C.N."/>
            <person name="Fluegel L."/>
            <person name="Davis C.M."/>
            <person name="Simpson J.R."/>
            <person name="Lauterbach L."/>
            <person name="Steele A.D."/>
            <person name="Gui C."/>
            <person name="Meng S."/>
            <person name="Li G."/>
            <person name="Viehrig K."/>
            <person name="Ye F."/>
            <person name="Su P."/>
            <person name="Kiefer A.F."/>
            <person name="Nichols A."/>
            <person name="Cepeda A.J."/>
            <person name="Yan W."/>
            <person name="Fan B."/>
            <person name="Jiang Y."/>
            <person name="Adhikari A."/>
            <person name="Zheng C.-J."/>
            <person name="Schuster L."/>
            <person name="Cowan T.M."/>
            <person name="Smanski M.J."/>
            <person name="Chevrette M.G."/>
            <person name="De Carvalho L.P.S."/>
            <person name="Shen B."/>
        </authorList>
    </citation>
    <scope>NUCLEOTIDE SEQUENCE [LARGE SCALE GENOMIC DNA]</scope>
    <source>
        <strain evidence="2 3">NPDC000634</strain>
    </source>
</reference>